<keyword evidence="2 4" id="KW-0808">Transferase</keyword>
<dbReference type="PANTHER" id="PTHR10488">
    <property type="entry name" value="GLYCINE AMIDINOTRANSFERASE, MITOCHONDRIAL"/>
    <property type="match status" value="1"/>
</dbReference>
<dbReference type="EMBL" id="CP002047">
    <property type="protein sequence ID" value="ADI03742.1"/>
    <property type="molecule type" value="Genomic_DNA"/>
</dbReference>
<dbReference type="PANTHER" id="PTHR10488:SF1">
    <property type="entry name" value="GLYCINE AMIDINOTRANSFERASE, MITOCHONDRIAL"/>
    <property type="match status" value="1"/>
</dbReference>
<dbReference type="HOGENOM" id="CLU_047415_0_0_11"/>
<feature type="active site" evidence="3">
    <location>
        <position position="226"/>
    </location>
</feature>
<dbReference type="PATRIC" id="fig|749414.3.peg.637"/>
<dbReference type="KEGG" id="sbh:SBI_00621"/>
<evidence type="ECO:0000256" key="3">
    <source>
        <dbReference type="PIRSR" id="PIRSR633195-1"/>
    </source>
</evidence>
<evidence type="ECO:0000313" key="4">
    <source>
        <dbReference type="EMBL" id="ADI03742.1"/>
    </source>
</evidence>
<sequence>MSLVDVHNEWDPLEEVIIGTVTGARVPVPDKGLFTLEYADYGTVDKVPSGPYAQHIVEETEEELSRLCAELTKIGVKVRRPEARDHAAQLATPDWQTDGFYDYCPRDVFLTVGSTVIETPMVLRSRFLEPFAYKNMLLEFFESGARWISAPKPRLGDDMYDMDAEPGRRLGNLEPAFDAANMMRCGTDLLYLVSDSGNELGWKWLQSALGDTYKVHPCRDIYTGTHIDTTIVPLRPGLVLLNPERVNDKNMPDYLRDWDHLWCPEMTETEYEGKHPYGSPWVGMNLLVINEDLVVADERQPALLRALEKRGIDVLPMRLTHARTLGGSFHCVSLDIRRTGTLETYR</sequence>
<organism evidence="4 5">
    <name type="scientific">Streptomyces bingchenggensis (strain BCW-1)</name>
    <dbReference type="NCBI Taxonomy" id="749414"/>
    <lineage>
        <taxon>Bacteria</taxon>
        <taxon>Bacillati</taxon>
        <taxon>Actinomycetota</taxon>
        <taxon>Actinomycetes</taxon>
        <taxon>Kitasatosporales</taxon>
        <taxon>Streptomycetaceae</taxon>
        <taxon>Streptomyces</taxon>
    </lineage>
</organism>
<comment type="similarity">
    <text evidence="1">Belongs to the amidinotransferase family.</text>
</comment>
<dbReference type="eggNOG" id="COG1834">
    <property type="taxonomic scope" value="Bacteria"/>
</dbReference>
<dbReference type="Gene3D" id="3.75.10.10">
    <property type="entry name" value="L-arginine/glycine Amidinotransferase, Chain A"/>
    <property type="match status" value="1"/>
</dbReference>
<dbReference type="RefSeq" id="WP_014173221.1">
    <property type="nucleotide sequence ID" value="NC_016582.1"/>
</dbReference>
<name>D7C288_STRBB</name>
<dbReference type="GO" id="GO:0015068">
    <property type="term" value="F:glycine amidinotransferase activity"/>
    <property type="evidence" value="ECO:0007669"/>
    <property type="project" value="TreeGrafter"/>
</dbReference>
<evidence type="ECO:0000256" key="1">
    <source>
        <dbReference type="ARBA" id="ARBA00006943"/>
    </source>
</evidence>
<dbReference type="STRING" id="749414.SBI_00621"/>
<protein>
    <submittedName>
        <fullName evidence="4">Scyllo-inosamine-4-phosphate amidinotransferase</fullName>
    </submittedName>
</protein>
<accession>D7C288</accession>
<dbReference type="AlphaFoldDB" id="D7C288"/>
<dbReference type="Proteomes" id="UP000000377">
    <property type="component" value="Chromosome"/>
</dbReference>
<feature type="active site" description="Amidino-cysteine intermediate" evidence="3">
    <location>
        <position position="331"/>
    </location>
</feature>
<reference evidence="4 5" key="1">
    <citation type="journal article" date="2010" name="J. Bacteriol.">
        <title>Genome sequence of the milbemycin-producing bacterium Streptomyces bingchenggensis.</title>
        <authorList>
            <person name="Wang X.J."/>
            <person name="Yan Y.J."/>
            <person name="Zhang B."/>
            <person name="An J."/>
            <person name="Wang J.J."/>
            <person name="Tian J."/>
            <person name="Jiang L."/>
            <person name="Chen Y.H."/>
            <person name="Huang S.X."/>
            <person name="Yin M."/>
            <person name="Zhang J."/>
            <person name="Gao A.L."/>
            <person name="Liu C.X."/>
            <person name="Zhu Z.X."/>
            <person name="Xiang W.S."/>
        </authorList>
    </citation>
    <scope>NUCLEOTIDE SEQUENCE [LARGE SCALE GENOMIC DNA]</scope>
    <source>
        <strain evidence="4 5">BCW-1</strain>
    </source>
</reference>
<dbReference type="CDD" id="cd21135">
    <property type="entry name" value="amidinotransferase_StrB1-like"/>
    <property type="match status" value="1"/>
</dbReference>
<dbReference type="SUPFAM" id="SSF55909">
    <property type="entry name" value="Pentein"/>
    <property type="match status" value="1"/>
</dbReference>
<feature type="active site" evidence="3">
    <location>
        <position position="178"/>
    </location>
</feature>
<keyword evidence="5" id="KW-1185">Reference proteome</keyword>
<dbReference type="InterPro" id="IPR033195">
    <property type="entry name" value="AmidinoTrfase"/>
</dbReference>
<gene>
    <name evidence="4" type="ordered locus">SBI_00621</name>
</gene>
<dbReference type="GO" id="GO:0006601">
    <property type="term" value="P:creatine biosynthetic process"/>
    <property type="evidence" value="ECO:0007669"/>
    <property type="project" value="TreeGrafter"/>
</dbReference>
<proteinExistence type="inferred from homology"/>
<evidence type="ECO:0000256" key="2">
    <source>
        <dbReference type="ARBA" id="ARBA00022679"/>
    </source>
</evidence>
<evidence type="ECO:0000313" key="5">
    <source>
        <dbReference type="Proteomes" id="UP000000377"/>
    </source>
</evidence>